<dbReference type="EMBL" id="JBHFEH010000031">
    <property type="protein sequence ID" value="KAL2051914.1"/>
    <property type="molecule type" value="Genomic_DNA"/>
</dbReference>
<name>A0ABR4B1Y3_9LECA</name>
<dbReference type="InterPro" id="IPR055565">
    <property type="entry name" value="DUF7141"/>
</dbReference>
<evidence type="ECO:0000259" key="2">
    <source>
        <dbReference type="Pfam" id="PF23614"/>
    </source>
</evidence>
<evidence type="ECO:0000256" key="1">
    <source>
        <dbReference type="SAM" id="MobiDB-lite"/>
    </source>
</evidence>
<proteinExistence type="predicted"/>
<evidence type="ECO:0000313" key="4">
    <source>
        <dbReference type="Proteomes" id="UP001590951"/>
    </source>
</evidence>
<sequence>MAEVDAMDVQIDGIGKSQDQEIEIDFADEGFIPDVNLIEPTTTTTETPNPTKDAEQSFSPLFVSQENISEHPLLARGEALRPEAVKKRDLAVVVPPIQHPWEYLVYEEPEIKEIVEAYDNGEYLVQFEDEREEVMTHDQIMRLYNGATLLVELKYQPSGSDSWGSDPGTSDVELTYLDSTKVAHRQNRPDRPRRNLTGPRTSVNGRRSRLRNSRSQLSLASMISDSDEEFGRSKTTSSGSRPSLP</sequence>
<reference evidence="3 4" key="1">
    <citation type="submission" date="2024-09" db="EMBL/GenBank/DDBJ databases">
        <title>Rethinking Asexuality: The Enigmatic Case of Functional Sexual Genes in Lepraria (Stereocaulaceae).</title>
        <authorList>
            <person name="Doellman M."/>
            <person name="Sun Y."/>
            <person name="Barcenas-Pena A."/>
            <person name="Lumbsch H.T."/>
            <person name="Grewe F."/>
        </authorList>
    </citation>
    <scope>NUCLEOTIDE SEQUENCE [LARGE SCALE GENOMIC DNA]</scope>
    <source>
        <strain evidence="3 4">Grewe 0041</strain>
    </source>
</reference>
<comment type="caution">
    <text evidence="3">The sequence shown here is derived from an EMBL/GenBank/DDBJ whole genome shotgun (WGS) entry which is preliminary data.</text>
</comment>
<feature type="region of interest" description="Disordered" evidence="1">
    <location>
        <begin position="179"/>
        <end position="245"/>
    </location>
</feature>
<protein>
    <recommendedName>
        <fullName evidence="2">DUF7141 domain-containing protein</fullName>
    </recommendedName>
</protein>
<evidence type="ECO:0000313" key="3">
    <source>
        <dbReference type="EMBL" id="KAL2051914.1"/>
    </source>
</evidence>
<gene>
    <name evidence="3" type="ORF">ABVK25_007829</name>
</gene>
<dbReference type="Proteomes" id="UP001590951">
    <property type="component" value="Unassembled WGS sequence"/>
</dbReference>
<feature type="domain" description="DUF7141" evidence="2">
    <location>
        <begin position="111"/>
        <end position="161"/>
    </location>
</feature>
<accession>A0ABR4B1Y3</accession>
<keyword evidence="4" id="KW-1185">Reference proteome</keyword>
<feature type="compositionally biased region" description="Polar residues" evidence="1">
    <location>
        <begin position="233"/>
        <end position="245"/>
    </location>
</feature>
<dbReference type="Pfam" id="PF23614">
    <property type="entry name" value="DUF7141"/>
    <property type="match status" value="1"/>
</dbReference>
<organism evidence="3 4">
    <name type="scientific">Lepraria finkii</name>
    <dbReference type="NCBI Taxonomy" id="1340010"/>
    <lineage>
        <taxon>Eukaryota</taxon>
        <taxon>Fungi</taxon>
        <taxon>Dikarya</taxon>
        <taxon>Ascomycota</taxon>
        <taxon>Pezizomycotina</taxon>
        <taxon>Lecanoromycetes</taxon>
        <taxon>OSLEUM clade</taxon>
        <taxon>Lecanoromycetidae</taxon>
        <taxon>Lecanorales</taxon>
        <taxon>Lecanorineae</taxon>
        <taxon>Stereocaulaceae</taxon>
        <taxon>Lepraria</taxon>
    </lineage>
</organism>